<dbReference type="Proteomes" id="UP000565711">
    <property type="component" value="Unassembled WGS sequence"/>
</dbReference>
<name>A0A846XWF7_9NOCA</name>
<sequence length="219" mass="21933">MGTVLGELLPLAVGVAISPIPIVAAILIILSAGVGRVGPGFALGWVLGIIVATTVFVLLSGALSGSEDKEPSSAVGWIKIVLGIVLLGLAATQWRARSNSETPGWMRAIDTLSPLGAVGLGAMLAAVNPKNLLLCISAGVAIGTGSLGAGQQVVAVIVFTVLAAASVLVVVVGYLLAADRLRGPLDGARQWLQDNNHVVMAIVLLVMGAVVLGKGIGGV</sequence>
<reference evidence="2 3" key="1">
    <citation type="submission" date="2020-04" db="EMBL/GenBank/DDBJ databases">
        <title>MicrobeNet Type strains.</title>
        <authorList>
            <person name="Nicholson A.C."/>
        </authorList>
    </citation>
    <scope>NUCLEOTIDE SEQUENCE [LARGE SCALE GENOMIC DNA]</scope>
    <source>
        <strain evidence="2 3">JCM 12354</strain>
    </source>
</reference>
<keyword evidence="1" id="KW-1133">Transmembrane helix</keyword>
<feature type="transmembrane region" description="Helical" evidence="1">
    <location>
        <begin position="197"/>
        <end position="217"/>
    </location>
</feature>
<dbReference type="Pfam" id="PF11139">
    <property type="entry name" value="SfLAP"/>
    <property type="match status" value="1"/>
</dbReference>
<gene>
    <name evidence="2" type="ORF">HGA08_14660</name>
</gene>
<feature type="transmembrane region" description="Helical" evidence="1">
    <location>
        <begin position="41"/>
        <end position="62"/>
    </location>
</feature>
<feature type="transmembrane region" description="Helical" evidence="1">
    <location>
        <begin position="12"/>
        <end position="34"/>
    </location>
</feature>
<keyword evidence="1" id="KW-0812">Transmembrane</keyword>
<dbReference type="RefSeq" id="WP_067881882.1">
    <property type="nucleotide sequence ID" value="NZ_JAAXOP010000007.1"/>
</dbReference>
<organism evidence="2 3">
    <name type="scientific">Nocardia vermiculata</name>
    <dbReference type="NCBI Taxonomy" id="257274"/>
    <lineage>
        <taxon>Bacteria</taxon>
        <taxon>Bacillati</taxon>
        <taxon>Actinomycetota</taxon>
        <taxon>Actinomycetes</taxon>
        <taxon>Mycobacteriales</taxon>
        <taxon>Nocardiaceae</taxon>
        <taxon>Nocardia</taxon>
    </lineage>
</organism>
<protein>
    <submittedName>
        <fullName evidence="2">GAP family protein</fullName>
    </submittedName>
</protein>
<evidence type="ECO:0000256" key="1">
    <source>
        <dbReference type="SAM" id="Phobius"/>
    </source>
</evidence>
<feature type="transmembrane region" description="Helical" evidence="1">
    <location>
        <begin position="156"/>
        <end position="177"/>
    </location>
</feature>
<evidence type="ECO:0000313" key="2">
    <source>
        <dbReference type="EMBL" id="NKY51463.1"/>
    </source>
</evidence>
<keyword evidence="3" id="KW-1185">Reference proteome</keyword>
<keyword evidence="1" id="KW-0472">Membrane</keyword>
<evidence type="ECO:0000313" key="3">
    <source>
        <dbReference type="Proteomes" id="UP000565711"/>
    </source>
</evidence>
<dbReference type="AlphaFoldDB" id="A0A846XWF7"/>
<feature type="transmembrane region" description="Helical" evidence="1">
    <location>
        <begin position="131"/>
        <end position="149"/>
    </location>
</feature>
<accession>A0A846XWF7</accession>
<proteinExistence type="predicted"/>
<dbReference type="InterPro" id="IPR021315">
    <property type="entry name" value="Gap/Sap"/>
</dbReference>
<feature type="transmembrane region" description="Helical" evidence="1">
    <location>
        <begin position="104"/>
        <end position="125"/>
    </location>
</feature>
<comment type="caution">
    <text evidence="2">The sequence shown here is derived from an EMBL/GenBank/DDBJ whole genome shotgun (WGS) entry which is preliminary data.</text>
</comment>
<feature type="transmembrane region" description="Helical" evidence="1">
    <location>
        <begin position="74"/>
        <end position="92"/>
    </location>
</feature>
<dbReference type="EMBL" id="JAAXOP010000007">
    <property type="protein sequence ID" value="NKY51463.1"/>
    <property type="molecule type" value="Genomic_DNA"/>
</dbReference>